<comment type="caution">
    <text evidence="3">The sequence shown here is derived from an EMBL/GenBank/DDBJ whole genome shotgun (WGS) entry which is preliminary data.</text>
</comment>
<keyword evidence="2" id="KW-0067">ATP-binding</keyword>
<dbReference type="Pfam" id="PF10609">
    <property type="entry name" value="ParA"/>
    <property type="match status" value="1"/>
</dbReference>
<keyword evidence="4" id="KW-1185">Reference proteome</keyword>
<evidence type="ECO:0000256" key="1">
    <source>
        <dbReference type="ARBA" id="ARBA00022741"/>
    </source>
</evidence>
<evidence type="ECO:0000256" key="2">
    <source>
        <dbReference type="ARBA" id="ARBA00022840"/>
    </source>
</evidence>
<evidence type="ECO:0000313" key="3">
    <source>
        <dbReference type="EMBL" id="GGD00177.1"/>
    </source>
</evidence>
<sequence>MEKGLTGTMEHQQAIDSGFENKVVAVCSATGGMGRTTIAVNLAALAAKNKKKVTILDGDLQFGDAAMALDMKGENTIQHIVEKHDLANSQNYCLKHESGVQLLAAPTRPEYADLITPDSLVRILKETASRAQLLLVDVQAGLTEHNIQLLEQVDRILVVTTPGMAALKNTKLMIETLDALGWKDKASVIVNKSTGPTLMDVHDITELLQVEEAFYLPDEDKHVPLAFDRGIPVVISHPKLPFSKELAKINEHLFPPALSETTEHITLSRRLIKKFKGLRGKDDEFISKTAIKTSRGS</sequence>
<protein>
    <submittedName>
        <fullName evidence="3">Septum site-determining protein MinD</fullName>
    </submittedName>
</protein>
<name>A0ABQ1PNQ4_9BACI</name>
<reference evidence="4" key="1">
    <citation type="journal article" date="2019" name="Int. J. Syst. Evol. Microbiol.">
        <title>The Global Catalogue of Microorganisms (GCM) 10K type strain sequencing project: providing services to taxonomists for standard genome sequencing and annotation.</title>
        <authorList>
            <consortium name="The Broad Institute Genomics Platform"/>
            <consortium name="The Broad Institute Genome Sequencing Center for Infectious Disease"/>
            <person name="Wu L."/>
            <person name="Ma J."/>
        </authorList>
    </citation>
    <scope>NUCLEOTIDE SEQUENCE [LARGE SCALE GENOMIC DNA]</scope>
    <source>
        <strain evidence="4">CCM 7282</strain>
    </source>
</reference>
<dbReference type="Proteomes" id="UP000619534">
    <property type="component" value="Unassembled WGS sequence"/>
</dbReference>
<proteinExistence type="predicted"/>
<dbReference type="RefSeq" id="WP_062438624.1">
    <property type="nucleotide sequence ID" value="NZ_BMCJ01000007.1"/>
</dbReference>
<keyword evidence="1" id="KW-0547">Nucleotide-binding</keyword>
<gene>
    <name evidence="3" type="primary">minD</name>
    <name evidence="3" type="ORF">GCM10007216_33640</name>
</gene>
<dbReference type="Gene3D" id="3.40.50.300">
    <property type="entry name" value="P-loop containing nucleotide triphosphate hydrolases"/>
    <property type="match status" value="1"/>
</dbReference>
<dbReference type="PANTHER" id="PTHR43384">
    <property type="entry name" value="SEPTUM SITE-DETERMINING PROTEIN MIND HOMOLOG, CHLOROPLASTIC-RELATED"/>
    <property type="match status" value="1"/>
</dbReference>
<dbReference type="EMBL" id="BMCJ01000007">
    <property type="protein sequence ID" value="GGD00177.1"/>
    <property type="molecule type" value="Genomic_DNA"/>
</dbReference>
<dbReference type="InterPro" id="IPR027417">
    <property type="entry name" value="P-loop_NTPase"/>
</dbReference>
<evidence type="ECO:0000313" key="4">
    <source>
        <dbReference type="Proteomes" id="UP000619534"/>
    </source>
</evidence>
<dbReference type="InterPro" id="IPR050625">
    <property type="entry name" value="ParA/MinD_ATPase"/>
</dbReference>
<organism evidence="3 4">
    <name type="scientific">Thalassobacillus devorans</name>
    <dbReference type="NCBI Taxonomy" id="279813"/>
    <lineage>
        <taxon>Bacteria</taxon>
        <taxon>Bacillati</taxon>
        <taxon>Bacillota</taxon>
        <taxon>Bacilli</taxon>
        <taxon>Bacillales</taxon>
        <taxon>Bacillaceae</taxon>
        <taxon>Thalassobacillus</taxon>
    </lineage>
</organism>
<dbReference type="InterPro" id="IPR033756">
    <property type="entry name" value="YlxH/NBP35"/>
</dbReference>
<dbReference type="SUPFAM" id="SSF52540">
    <property type="entry name" value="P-loop containing nucleoside triphosphate hydrolases"/>
    <property type="match status" value="1"/>
</dbReference>
<dbReference type="PANTHER" id="PTHR43384:SF13">
    <property type="entry name" value="SLR0110 PROTEIN"/>
    <property type="match status" value="1"/>
</dbReference>
<accession>A0ABQ1PNQ4</accession>